<keyword evidence="3" id="KW-1185">Reference proteome</keyword>
<feature type="region of interest" description="Disordered" evidence="1">
    <location>
        <begin position="25"/>
        <end position="49"/>
    </location>
</feature>
<dbReference type="Proteomes" id="UP001151760">
    <property type="component" value="Unassembled WGS sequence"/>
</dbReference>
<name>A0ABQ5DZQ7_9ASTR</name>
<evidence type="ECO:0000313" key="3">
    <source>
        <dbReference type="Proteomes" id="UP001151760"/>
    </source>
</evidence>
<proteinExistence type="predicted"/>
<organism evidence="2 3">
    <name type="scientific">Tanacetum coccineum</name>
    <dbReference type="NCBI Taxonomy" id="301880"/>
    <lineage>
        <taxon>Eukaryota</taxon>
        <taxon>Viridiplantae</taxon>
        <taxon>Streptophyta</taxon>
        <taxon>Embryophyta</taxon>
        <taxon>Tracheophyta</taxon>
        <taxon>Spermatophyta</taxon>
        <taxon>Magnoliopsida</taxon>
        <taxon>eudicotyledons</taxon>
        <taxon>Gunneridae</taxon>
        <taxon>Pentapetalae</taxon>
        <taxon>asterids</taxon>
        <taxon>campanulids</taxon>
        <taxon>Asterales</taxon>
        <taxon>Asteraceae</taxon>
        <taxon>Asteroideae</taxon>
        <taxon>Anthemideae</taxon>
        <taxon>Anthemidinae</taxon>
        <taxon>Tanacetum</taxon>
    </lineage>
</organism>
<accession>A0ABQ5DZQ7</accession>
<evidence type="ECO:0000313" key="2">
    <source>
        <dbReference type="EMBL" id="GJT43663.1"/>
    </source>
</evidence>
<gene>
    <name evidence="2" type="ORF">Tco_0952378</name>
</gene>
<feature type="compositionally biased region" description="Polar residues" evidence="1">
    <location>
        <begin position="35"/>
        <end position="44"/>
    </location>
</feature>
<sequence length="225" mass="25785">MEILPVSSSNSTALMKLEKKVKAMSKIDDTEATDKSVQSSTQKVQDTEMDAKEFIEDDVVDGQELTQDDDEPNVNDALEQNWFNEMVNVEKDPKEFDDLMGSTIDITKFSKNCLKKDKLTKGDLEGPAFALLKGNFRNNIELEYNLEQCYLAPTEHMMDFFFNKDLEYLKTGIKEKNRRTDFPPHSDVQSSSGNALCLFDQRIVIKKRVEAYNMGERISQCHKSQ</sequence>
<evidence type="ECO:0000256" key="1">
    <source>
        <dbReference type="SAM" id="MobiDB-lite"/>
    </source>
</evidence>
<feature type="compositionally biased region" description="Basic and acidic residues" evidence="1">
    <location>
        <begin position="25"/>
        <end position="34"/>
    </location>
</feature>
<protein>
    <submittedName>
        <fullName evidence="2">Uncharacterized protein</fullName>
    </submittedName>
</protein>
<comment type="caution">
    <text evidence="2">The sequence shown here is derived from an EMBL/GenBank/DDBJ whole genome shotgun (WGS) entry which is preliminary data.</text>
</comment>
<dbReference type="EMBL" id="BQNB010015749">
    <property type="protein sequence ID" value="GJT43663.1"/>
    <property type="molecule type" value="Genomic_DNA"/>
</dbReference>
<reference evidence="2" key="2">
    <citation type="submission" date="2022-01" db="EMBL/GenBank/DDBJ databases">
        <authorList>
            <person name="Yamashiro T."/>
            <person name="Shiraishi A."/>
            <person name="Satake H."/>
            <person name="Nakayama K."/>
        </authorList>
    </citation>
    <scope>NUCLEOTIDE SEQUENCE</scope>
</reference>
<reference evidence="2" key="1">
    <citation type="journal article" date="2022" name="Int. J. Mol. Sci.">
        <title>Draft Genome of Tanacetum Coccineum: Genomic Comparison of Closely Related Tanacetum-Family Plants.</title>
        <authorList>
            <person name="Yamashiro T."/>
            <person name="Shiraishi A."/>
            <person name="Nakayama K."/>
            <person name="Satake H."/>
        </authorList>
    </citation>
    <scope>NUCLEOTIDE SEQUENCE</scope>
</reference>